<evidence type="ECO:0000313" key="3">
    <source>
        <dbReference type="Proteomes" id="UP001381693"/>
    </source>
</evidence>
<proteinExistence type="predicted"/>
<keyword evidence="3" id="KW-1185">Reference proteome</keyword>
<dbReference type="EMBL" id="JAXCGZ010013929">
    <property type="protein sequence ID" value="KAK7071789.1"/>
    <property type="molecule type" value="Genomic_DNA"/>
</dbReference>
<dbReference type="Proteomes" id="UP001381693">
    <property type="component" value="Unassembled WGS sequence"/>
</dbReference>
<accession>A0AAN8X2N9</accession>
<dbReference type="AlphaFoldDB" id="A0AAN8X2N9"/>
<keyword evidence="1" id="KW-0732">Signal</keyword>
<feature type="non-terminal residue" evidence="2">
    <location>
        <position position="58"/>
    </location>
</feature>
<sequence length="58" mass="6671">MAMIYVFILTILTGGNWQLPSPKPSNLVSVNDYTRGNVRSLMRPISFERVGMQTYYEN</sequence>
<evidence type="ECO:0000313" key="2">
    <source>
        <dbReference type="EMBL" id="KAK7071789.1"/>
    </source>
</evidence>
<reference evidence="2 3" key="1">
    <citation type="submission" date="2023-11" db="EMBL/GenBank/DDBJ databases">
        <title>Halocaridina rubra genome assembly.</title>
        <authorList>
            <person name="Smith C."/>
        </authorList>
    </citation>
    <scope>NUCLEOTIDE SEQUENCE [LARGE SCALE GENOMIC DNA]</scope>
    <source>
        <strain evidence="2">EP-1</strain>
        <tissue evidence="2">Whole</tissue>
    </source>
</reference>
<comment type="caution">
    <text evidence="2">The sequence shown here is derived from an EMBL/GenBank/DDBJ whole genome shotgun (WGS) entry which is preliminary data.</text>
</comment>
<gene>
    <name evidence="2" type="ORF">SK128_004030</name>
</gene>
<name>A0AAN8X2N9_HALRR</name>
<protein>
    <submittedName>
        <fullName evidence="2">Uncharacterized protein</fullName>
    </submittedName>
</protein>
<organism evidence="2 3">
    <name type="scientific">Halocaridina rubra</name>
    <name type="common">Hawaiian red shrimp</name>
    <dbReference type="NCBI Taxonomy" id="373956"/>
    <lineage>
        <taxon>Eukaryota</taxon>
        <taxon>Metazoa</taxon>
        <taxon>Ecdysozoa</taxon>
        <taxon>Arthropoda</taxon>
        <taxon>Crustacea</taxon>
        <taxon>Multicrustacea</taxon>
        <taxon>Malacostraca</taxon>
        <taxon>Eumalacostraca</taxon>
        <taxon>Eucarida</taxon>
        <taxon>Decapoda</taxon>
        <taxon>Pleocyemata</taxon>
        <taxon>Caridea</taxon>
        <taxon>Atyoidea</taxon>
        <taxon>Atyidae</taxon>
        <taxon>Halocaridina</taxon>
    </lineage>
</organism>
<evidence type="ECO:0000256" key="1">
    <source>
        <dbReference type="SAM" id="SignalP"/>
    </source>
</evidence>
<feature type="chain" id="PRO_5042967028" evidence="1">
    <location>
        <begin position="19"/>
        <end position="58"/>
    </location>
</feature>
<feature type="signal peptide" evidence="1">
    <location>
        <begin position="1"/>
        <end position="18"/>
    </location>
</feature>